<keyword evidence="3" id="KW-1185">Reference proteome</keyword>
<dbReference type="InterPro" id="IPR023631">
    <property type="entry name" value="Amidase_dom"/>
</dbReference>
<dbReference type="Proteomes" id="UP001281410">
    <property type="component" value="Unassembled WGS sequence"/>
</dbReference>
<reference evidence="2" key="1">
    <citation type="journal article" date="2023" name="Plant J.">
        <title>Genome sequences and population genomics provide insights into the demographic history, inbreeding, and mutation load of two 'living fossil' tree species of Dipteronia.</title>
        <authorList>
            <person name="Feng Y."/>
            <person name="Comes H.P."/>
            <person name="Chen J."/>
            <person name="Zhu S."/>
            <person name="Lu R."/>
            <person name="Zhang X."/>
            <person name="Li P."/>
            <person name="Qiu J."/>
            <person name="Olsen K.M."/>
            <person name="Qiu Y."/>
        </authorList>
    </citation>
    <scope>NUCLEOTIDE SEQUENCE</scope>
    <source>
        <tissue evidence="2">Leaf</tissue>
    </source>
</reference>
<feature type="domain" description="Amidase" evidence="1">
    <location>
        <begin position="13"/>
        <end position="60"/>
    </location>
</feature>
<dbReference type="SUPFAM" id="SSF75304">
    <property type="entry name" value="Amidase signature (AS) enzymes"/>
    <property type="match status" value="1"/>
</dbReference>
<evidence type="ECO:0000313" key="3">
    <source>
        <dbReference type="Proteomes" id="UP001281410"/>
    </source>
</evidence>
<proteinExistence type="predicted"/>
<dbReference type="Pfam" id="PF01425">
    <property type="entry name" value="Amidase"/>
    <property type="match status" value="1"/>
</dbReference>
<dbReference type="PANTHER" id="PTHR42678">
    <property type="entry name" value="AMIDASE"/>
    <property type="match status" value="1"/>
</dbReference>
<name>A0AAD9ZYB5_9ROSI</name>
<dbReference type="EMBL" id="JANJYJ010000008">
    <property type="protein sequence ID" value="KAK3194909.1"/>
    <property type="molecule type" value="Genomic_DNA"/>
</dbReference>
<evidence type="ECO:0000313" key="2">
    <source>
        <dbReference type="EMBL" id="KAK3194909.1"/>
    </source>
</evidence>
<sequence length="109" mass="11434">MVGVLELAKERLHNPYVLSANLYGSSSGSAISLAENLAAVSLGTETDGSILCPSSYNSVVESNQQPIIRTVADAVYVLDAIGGFDRTDEAAREASIHQSISHLVAKTIS</sequence>
<protein>
    <recommendedName>
        <fullName evidence="1">Amidase domain-containing protein</fullName>
    </recommendedName>
</protein>
<gene>
    <name evidence="2" type="ORF">Dsin_026219</name>
</gene>
<dbReference type="Gene3D" id="3.90.1300.10">
    <property type="entry name" value="Amidase signature (AS) domain"/>
    <property type="match status" value="1"/>
</dbReference>
<accession>A0AAD9ZYB5</accession>
<dbReference type="AlphaFoldDB" id="A0AAD9ZYB5"/>
<dbReference type="PANTHER" id="PTHR42678:SF34">
    <property type="entry name" value="OS04G0183300 PROTEIN"/>
    <property type="match status" value="1"/>
</dbReference>
<evidence type="ECO:0000259" key="1">
    <source>
        <dbReference type="Pfam" id="PF01425"/>
    </source>
</evidence>
<organism evidence="2 3">
    <name type="scientific">Dipteronia sinensis</name>
    <dbReference type="NCBI Taxonomy" id="43782"/>
    <lineage>
        <taxon>Eukaryota</taxon>
        <taxon>Viridiplantae</taxon>
        <taxon>Streptophyta</taxon>
        <taxon>Embryophyta</taxon>
        <taxon>Tracheophyta</taxon>
        <taxon>Spermatophyta</taxon>
        <taxon>Magnoliopsida</taxon>
        <taxon>eudicotyledons</taxon>
        <taxon>Gunneridae</taxon>
        <taxon>Pentapetalae</taxon>
        <taxon>rosids</taxon>
        <taxon>malvids</taxon>
        <taxon>Sapindales</taxon>
        <taxon>Sapindaceae</taxon>
        <taxon>Hippocastanoideae</taxon>
        <taxon>Acereae</taxon>
        <taxon>Dipteronia</taxon>
    </lineage>
</organism>
<dbReference type="InterPro" id="IPR036928">
    <property type="entry name" value="AS_sf"/>
</dbReference>
<comment type="caution">
    <text evidence="2">The sequence shown here is derived from an EMBL/GenBank/DDBJ whole genome shotgun (WGS) entry which is preliminary data.</text>
</comment>